<accession>A0A8U7NAZ6</accession>
<keyword evidence="3" id="KW-1185">Reference proteome</keyword>
<protein>
    <submittedName>
        <fullName evidence="2">Uncharacterized protein</fullName>
    </submittedName>
</protein>
<proteinExistence type="predicted"/>
<dbReference type="AlphaFoldDB" id="A0A8U7NAZ6"/>
<reference evidence="2" key="3">
    <citation type="submission" date="2025-09" db="UniProtKB">
        <authorList>
            <consortium name="Ensembl"/>
        </authorList>
    </citation>
    <scope>IDENTIFICATION</scope>
</reference>
<evidence type="ECO:0000313" key="2">
    <source>
        <dbReference type="Ensembl" id="ENSCMUP00000033932.1"/>
    </source>
</evidence>
<name>A0A8U7NAZ6_CORMO</name>
<feature type="compositionally biased region" description="Basic and acidic residues" evidence="1">
    <location>
        <begin position="78"/>
        <end position="89"/>
    </location>
</feature>
<reference evidence="2" key="2">
    <citation type="submission" date="2025-08" db="UniProtKB">
        <authorList>
            <consortium name="Ensembl"/>
        </authorList>
    </citation>
    <scope>IDENTIFICATION</scope>
</reference>
<evidence type="ECO:0000256" key="1">
    <source>
        <dbReference type="SAM" id="MobiDB-lite"/>
    </source>
</evidence>
<sequence>MSPKEATEGLRGLEPRCSGARLGELGVLTWRGEGSRQSSEPLAGVTKASSLSSFLYPSSDTAATTAGKKPVTPGPPLRKWEISKDEPYL</sequence>
<reference evidence="3" key="1">
    <citation type="submission" date="2019-10" db="EMBL/GenBank/DDBJ databases">
        <title>Corvus moneduloides (New Caledonian crow) genome, bCorMon1, primary haplotype.</title>
        <authorList>
            <person name="Rutz C."/>
            <person name="Fungtammasan C."/>
            <person name="Mountcastle J."/>
            <person name="Formenti G."/>
            <person name="Chow W."/>
            <person name="Howe K."/>
            <person name="Steele M.P."/>
            <person name="Fernandes J."/>
            <person name="Gilbert M.T.P."/>
            <person name="Fedrigo O."/>
            <person name="Jarvis E.D."/>
            <person name="Gemmell N."/>
        </authorList>
    </citation>
    <scope>NUCLEOTIDE SEQUENCE [LARGE SCALE GENOMIC DNA]</scope>
</reference>
<evidence type="ECO:0000313" key="3">
    <source>
        <dbReference type="Proteomes" id="UP000694553"/>
    </source>
</evidence>
<organism evidence="2 3">
    <name type="scientific">Corvus moneduloides</name>
    <name type="common">New Caledonian crow</name>
    <dbReference type="NCBI Taxonomy" id="1196302"/>
    <lineage>
        <taxon>Eukaryota</taxon>
        <taxon>Metazoa</taxon>
        <taxon>Chordata</taxon>
        <taxon>Craniata</taxon>
        <taxon>Vertebrata</taxon>
        <taxon>Euteleostomi</taxon>
        <taxon>Archelosauria</taxon>
        <taxon>Archosauria</taxon>
        <taxon>Dinosauria</taxon>
        <taxon>Saurischia</taxon>
        <taxon>Theropoda</taxon>
        <taxon>Coelurosauria</taxon>
        <taxon>Aves</taxon>
        <taxon>Neognathae</taxon>
        <taxon>Neoaves</taxon>
        <taxon>Telluraves</taxon>
        <taxon>Australaves</taxon>
        <taxon>Passeriformes</taxon>
        <taxon>Corvoidea</taxon>
        <taxon>Corvidae</taxon>
        <taxon>Corvus</taxon>
    </lineage>
</organism>
<feature type="region of interest" description="Disordered" evidence="1">
    <location>
        <begin position="57"/>
        <end position="89"/>
    </location>
</feature>
<dbReference type="Ensembl" id="ENSCMUT00000037881.1">
    <property type="protein sequence ID" value="ENSCMUP00000033932.1"/>
    <property type="gene ID" value="ENSCMUG00000018869.1"/>
</dbReference>
<dbReference type="Proteomes" id="UP000694553">
    <property type="component" value="Unassembled WGS sequence"/>
</dbReference>